<keyword evidence="5 12" id="KW-1003">Cell membrane</keyword>
<dbReference type="EC" id="3.6.1.27" evidence="3 12"/>
<dbReference type="EMBL" id="CP013050">
    <property type="protein sequence ID" value="ALM74779.1"/>
    <property type="molecule type" value="Genomic_DNA"/>
</dbReference>
<comment type="subcellular location">
    <subcellularLocation>
        <location evidence="1 12">Cell membrane</location>
        <topology evidence="1 12">Multi-pass membrane protein</topology>
    </subcellularLocation>
</comment>
<keyword evidence="7 12" id="KW-0378">Hydrolase</keyword>
<protein>
    <recommendedName>
        <fullName evidence="4 12">Undecaprenyl-diphosphatase</fullName>
        <ecNumber evidence="3 12">3.6.1.27</ecNumber>
    </recommendedName>
    <alternativeName>
        <fullName evidence="10 12">Undecaprenyl pyrophosphate phosphatase</fullName>
    </alternativeName>
</protein>
<dbReference type="Proteomes" id="UP000066042">
    <property type="component" value="Chromosome"/>
</dbReference>
<evidence type="ECO:0000256" key="12">
    <source>
        <dbReference type="HAMAP-Rule" id="MF_01006"/>
    </source>
</evidence>
<dbReference type="Pfam" id="PF02673">
    <property type="entry name" value="BacA"/>
    <property type="match status" value="1"/>
</dbReference>
<dbReference type="GeneID" id="26136103"/>
<evidence type="ECO:0000256" key="1">
    <source>
        <dbReference type="ARBA" id="ARBA00004651"/>
    </source>
</evidence>
<dbReference type="PANTHER" id="PTHR30622">
    <property type="entry name" value="UNDECAPRENYL-DIPHOSPHATASE"/>
    <property type="match status" value="1"/>
</dbReference>
<comment type="function">
    <text evidence="12">Catalyzes the dephosphorylation of undecaprenyl diphosphate (UPP).</text>
</comment>
<comment type="catalytic activity">
    <reaction evidence="11 12">
        <text>di-trans,octa-cis-undecaprenyl diphosphate + H2O = di-trans,octa-cis-undecaprenyl phosphate + phosphate + H(+)</text>
        <dbReference type="Rhea" id="RHEA:28094"/>
        <dbReference type="ChEBI" id="CHEBI:15377"/>
        <dbReference type="ChEBI" id="CHEBI:15378"/>
        <dbReference type="ChEBI" id="CHEBI:43474"/>
        <dbReference type="ChEBI" id="CHEBI:58405"/>
        <dbReference type="ChEBI" id="CHEBI:60392"/>
        <dbReference type="EC" id="3.6.1.27"/>
    </reaction>
</comment>
<feature type="transmembrane region" description="Helical" evidence="12">
    <location>
        <begin position="249"/>
        <end position="269"/>
    </location>
</feature>
<dbReference type="RefSeq" id="WP_013466975.1">
    <property type="nucleotide sequence ID" value="NZ_CP013050.1"/>
</dbReference>
<feature type="transmembrane region" description="Helical" evidence="12">
    <location>
        <begin position="42"/>
        <end position="63"/>
    </location>
</feature>
<comment type="similarity">
    <text evidence="2 12">Belongs to the UppP family.</text>
</comment>
<dbReference type="GO" id="GO:0005886">
    <property type="term" value="C:plasma membrane"/>
    <property type="evidence" value="ECO:0007669"/>
    <property type="project" value="UniProtKB-SubCell"/>
</dbReference>
<evidence type="ECO:0000313" key="13">
    <source>
        <dbReference type="EMBL" id="ALM74779.1"/>
    </source>
</evidence>
<feature type="transmembrane region" description="Helical" evidence="12">
    <location>
        <begin position="83"/>
        <end position="102"/>
    </location>
</feature>
<dbReference type="STRING" id="55802.TBCH5v1_0825"/>
<evidence type="ECO:0000256" key="9">
    <source>
        <dbReference type="ARBA" id="ARBA00023136"/>
    </source>
</evidence>
<dbReference type="PANTHER" id="PTHR30622:SF2">
    <property type="entry name" value="UNDECAPRENYL-DIPHOSPHATASE"/>
    <property type="match status" value="1"/>
</dbReference>
<dbReference type="AlphaFoldDB" id="A0A0S1XAL6"/>
<name>A0A0S1XAL6_THEBA</name>
<evidence type="ECO:0000313" key="14">
    <source>
        <dbReference type="Proteomes" id="UP000066042"/>
    </source>
</evidence>
<keyword evidence="8 12" id="KW-1133">Transmembrane helix</keyword>
<feature type="transmembrane region" description="Helical" evidence="12">
    <location>
        <begin position="192"/>
        <end position="212"/>
    </location>
</feature>
<evidence type="ECO:0000256" key="5">
    <source>
        <dbReference type="ARBA" id="ARBA00022475"/>
    </source>
</evidence>
<dbReference type="GO" id="GO:0050380">
    <property type="term" value="F:undecaprenyl-diphosphatase activity"/>
    <property type="evidence" value="ECO:0007669"/>
    <property type="project" value="UniProtKB-UniRule"/>
</dbReference>
<dbReference type="HAMAP" id="MF_01006">
    <property type="entry name" value="Undec_diphosphatase"/>
    <property type="match status" value="1"/>
</dbReference>
<organism evidence="13 14">
    <name type="scientific">Thermococcus barophilus</name>
    <dbReference type="NCBI Taxonomy" id="55802"/>
    <lineage>
        <taxon>Archaea</taxon>
        <taxon>Methanobacteriati</taxon>
        <taxon>Methanobacteriota</taxon>
        <taxon>Thermococci</taxon>
        <taxon>Thermococcales</taxon>
        <taxon>Thermococcaceae</taxon>
        <taxon>Thermococcus</taxon>
    </lineage>
</organism>
<evidence type="ECO:0000256" key="2">
    <source>
        <dbReference type="ARBA" id="ARBA00010621"/>
    </source>
</evidence>
<evidence type="ECO:0000256" key="6">
    <source>
        <dbReference type="ARBA" id="ARBA00022692"/>
    </source>
</evidence>
<reference evidence="13 14" key="1">
    <citation type="journal article" date="2016" name="Genome Announc.">
        <title>Complete genome sequence of the hyperthermophilic and piezophilic archaeon Thermococcus barophilus Ch5, capable of growth at the expense of hydrogenogenesis from carbon monoxide and formate.</title>
        <authorList>
            <person name="Oger P."/>
            <person name="Sokolova T.G."/>
            <person name="Kozhevnikova D.A."/>
            <person name="Taranov E.A."/>
            <person name="Vannier P."/>
            <person name="Lee H.S."/>
            <person name="Kwon K.K."/>
            <person name="Kang S.G."/>
            <person name="Lee J.H."/>
            <person name="Bonch-Osmolovskaya E.A."/>
            <person name="Lebedinsky A.V."/>
        </authorList>
    </citation>
    <scope>NUCLEOTIDE SEQUENCE [LARGE SCALE GENOMIC DNA]</scope>
    <source>
        <strain evidence="14">Ch5</strain>
    </source>
</reference>
<evidence type="ECO:0000256" key="7">
    <source>
        <dbReference type="ARBA" id="ARBA00022801"/>
    </source>
</evidence>
<evidence type="ECO:0000256" key="10">
    <source>
        <dbReference type="ARBA" id="ARBA00032707"/>
    </source>
</evidence>
<feature type="transmembrane region" description="Helical" evidence="12">
    <location>
        <begin position="152"/>
        <end position="172"/>
    </location>
</feature>
<evidence type="ECO:0000256" key="4">
    <source>
        <dbReference type="ARBA" id="ARBA00021581"/>
    </source>
</evidence>
<dbReference type="InterPro" id="IPR003824">
    <property type="entry name" value="UppP"/>
</dbReference>
<feature type="transmembrane region" description="Helical" evidence="12">
    <location>
        <begin position="114"/>
        <end position="131"/>
    </location>
</feature>
<dbReference type="OMA" id="AWYRIVF"/>
<evidence type="ECO:0000256" key="8">
    <source>
        <dbReference type="ARBA" id="ARBA00022989"/>
    </source>
</evidence>
<dbReference type="PATRIC" id="fig|55802.8.peg.824"/>
<proteinExistence type="inferred from homology"/>
<dbReference type="GeneID" id="10041018"/>
<gene>
    <name evidence="12 13" type="primary">uppP</name>
    <name evidence="13" type="ORF">TBCH5v1_0825</name>
</gene>
<feature type="transmembrane region" description="Helical" evidence="12">
    <location>
        <begin position="219"/>
        <end position="237"/>
    </location>
</feature>
<keyword evidence="9 12" id="KW-0472">Membrane</keyword>
<accession>A0A0S1XAL6</accession>
<evidence type="ECO:0000256" key="11">
    <source>
        <dbReference type="ARBA" id="ARBA00047594"/>
    </source>
</evidence>
<evidence type="ECO:0000256" key="3">
    <source>
        <dbReference type="ARBA" id="ARBA00012374"/>
    </source>
</evidence>
<keyword evidence="6 12" id="KW-0812">Transmembrane</keyword>
<sequence>MNYIEAVIMGILQGFTEWLPISSSGQVMLAMMNFFGISPEKAYSYALLLHFGTLFAVLFKFRYELGRILMNLVTLRWGEEETFLFYSTLFTAVIGLPLYRAFKTIVTSLNAEAVNGIVGFALILTGVILAKSREKPKDEFGQIVRKKRKKEVTIVEAMVAGIAQGIAVLPGISRSGMTIGALLLLGVDQKKAVRLSFLMAVPAIFGALFLELQAVSEPITVSLVAVLSAFIVSLLTLEGMLKLAERLNFSKFCIVFGSIAVVVSIMGVLI</sequence>